<evidence type="ECO:0000313" key="10">
    <source>
        <dbReference type="EMBL" id="KAH7281910.1"/>
    </source>
</evidence>
<organism evidence="10 11">
    <name type="scientific">Ceratopteris richardii</name>
    <name type="common">Triangle waterfern</name>
    <dbReference type="NCBI Taxonomy" id="49495"/>
    <lineage>
        <taxon>Eukaryota</taxon>
        <taxon>Viridiplantae</taxon>
        <taxon>Streptophyta</taxon>
        <taxon>Embryophyta</taxon>
        <taxon>Tracheophyta</taxon>
        <taxon>Polypodiopsida</taxon>
        <taxon>Polypodiidae</taxon>
        <taxon>Polypodiales</taxon>
        <taxon>Pteridineae</taxon>
        <taxon>Pteridaceae</taxon>
        <taxon>Parkerioideae</taxon>
        <taxon>Ceratopteris</taxon>
    </lineage>
</organism>
<dbReference type="Pfam" id="PF08263">
    <property type="entry name" value="LRRNT_2"/>
    <property type="match status" value="1"/>
</dbReference>
<evidence type="ECO:0000256" key="3">
    <source>
        <dbReference type="ARBA" id="ARBA00022692"/>
    </source>
</evidence>
<dbReference type="InterPro" id="IPR001611">
    <property type="entry name" value="Leu-rich_rpt"/>
</dbReference>
<feature type="domain" description="Leucine-rich repeat-containing N-terminal plant-type" evidence="9">
    <location>
        <begin position="26"/>
        <end position="65"/>
    </location>
</feature>
<keyword evidence="3" id="KW-0812">Transmembrane</keyword>
<reference evidence="10" key="1">
    <citation type="submission" date="2021-08" db="EMBL/GenBank/DDBJ databases">
        <title>WGS assembly of Ceratopteris richardii.</title>
        <authorList>
            <person name="Marchant D.B."/>
            <person name="Chen G."/>
            <person name="Jenkins J."/>
            <person name="Shu S."/>
            <person name="Leebens-Mack J."/>
            <person name="Grimwood J."/>
            <person name="Schmutz J."/>
            <person name="Soltis P."/>
            <person name="Soltis D."/>
            <person name="Chen Z.-H."/>
        </authorList>
    </citation>
    <scope>NUCLEOTIDE SEQUENCE</scope>
    <source>
        <strain evidence="10">Whitten #5841</strain>
        <tissue evidence="10">Leaf</tissue>
    </source>
</reference>
<dbReference type="GO" id="GO:0016020">
    <property type="term" value="C:membrane"/>
    <property type="evidence" value="ECO:0007669"/>
    <property type="project" value="UniProtKB-SubCell"/>
</dbReference>
<dbReference type="OMA" id="SNDLCGQ"/>
<evidence type="ECO:0000256" key="7">
    <source>
        <dbReference type="ARBA" id="ARBA00023136"/>
    </source>
</evidence>
<feature type="chain" id="PRO_5035722029" description="Leucine-rich repeat-containing N-terminal plant-type domain-containing protein" evidence="8">
    <location>
        <begin position="21"/>
        <end position="170"/>
    </location>
</feature>
<evidence type="ECO:0000256" key="5">
    <source>
        <dbReference type="ARBA" id="ARBA00022737"/>
    </source>
</evidence>
<comment type="caution">
    <text evidence="10">The sequence shown here is derived from an EMBL/GenBank/DDBJ whole genome shotgun (WGS) entry which is preliminary data.</text>
</comment>
<evidence type="ECO:0000256" key="2">
    <source>
        <dbReference type="ARBA" id="ARBA00022614"/>
    </source>
</evidence>
<dbReference type="EMBL" id="CM035440">
    <property type="protein sequence ID" value="KAH7281910.1"/>
    <property type="molecule type" value="Genomic_DNA"/>
</dbReference>
<feature type="signal peptide" evidence="8">
    <location>
        <begin position="1"/>
        <end position="20"/>
    </location>
</feature>
<dbReference type="Pfam" id="PF00560">
    <property type="entry name" value="LRR_1"/>
    <property type="match status" value="2"/>
</dbReference>
<dbReference type="Proteomes" id="UP000825935">
    <property type="component" value="Chromosome 35"/>
</dbReference>
<protein>
    <recommendedName>
        <fullName evidence="9">Leucine-rich repeat-containing N-terminal plant-type domain-containing protein</fullName>
    </recommendedName>
</protein>
<accession>A0A8T2QE62</accession>
<dbReference type="SUPFAM" id="SSF52058">
    <property type="entry name" value="L domain-like"/>
    <property type="match status" value="1"/>
</dbReference>
<keyword evidence="6" id="KW-1133">Transmembrane helix</keyword>
<evidence type="ECO:0000259" key="9">
    <source>
        <dbReference type="Pfam" id="PF08263"/>
    </source>
</evidence>
<keyword evidence="5" id="KW-0677">Repeat</keyword>
<sequence>MGRLALFSTMIMLLLRCLSGVMIQASDVSALMAFKRGISRDIHNILGSWDPSLATPLGWFHVTCDAAGRVIRLDLSNEGLVGTIAPELAELDELQFLELKGNFLVGHIPPVLGNLLNLVSLDFSHNFLSGPIPLGFDNFIRGKLKFLRLEVNSLTGPISWNLGFVPLYVL</sequence>
<dbReference type="OrthoDB" id="1394818at2759"/>
<dbReference type="Gene3D" id="3.80.10.10">
    <property type="entry name" value="Ribonuclease Inhibitor"/>
    <property type="match status" value="1"/>
</dbReference>
<comment type="subcellular location">
    <subcellularLocation>
        <location evidence="1">Membrane</location>
        <topology evidence="1">Single-pass membrane protein</topology>
    </subcellularLocation>
</comment>
<evidence type="ECO:0000256" key="1">
    <source>
        <dbReference type="ARBA" id="ARBA00004167"/>
    </source>
</evidence>
<dbReference type="InterPro" id="IPR032675">
    <property type="entry name" value="LRR_dom_sf"/>
</dbReference>
<keyword evidence="7" id="KW-0472">Membrane</keyword>
<evidence type="ECO:0000313" key="11">
    <source>
        <dbReference type="Proteomes" id="UP000825935"/>
    </source>
</evidence>
<evidence type="ECO:0000256" key="4">
    <source>
        <dbReference type="ARBA" id="ARBA00022729"/>
    </source>
</evidence>
<keyword evidence="4 8" id="KW-0732">Signal</keyword>
<dbReference type="InterPro" id="IPR013210">
    <property type="entry name" value="LRR_N_plant-typ"/>
</dbReference>
<evidence type="ECO:0000256" key="8">
    <source>
        <dbReference type="SAM" id="SignalP"/>
    </source>
</evidence>
<evidence type="ECO:0000256" key="6">
    <source>
        <dbReference type="ARBA" id="ARBA00022989"/>
    </source>
</evidence>
<dbReference type="PANTHER" id="PTHR47988">
    <property type="entry name" value="SOMATIC EMBRYOGENESIS RECEPTOR KINASE 1"/>
    <property type="match status" value="1"/>
</dbReference>
<proteinExistence type="predicted"/>
<keyword evidence="2" id="KW-0433">Leucine-rich repeat</keyword>
<name>A0A8T2QE62_CERRI</name>
<dbReference type="AlphaFoldDB" id="A0A8T2QE62"/>
<dbReference type="FunFam" id="3.80.10.10:FF:000129">
    <property type="entry name" value="Leucine-rich repeat receptor-like kinase"/>
    <property type="match status" value="1"/>
</dbReference>
<gene>
    <name evidence="10" type="ORF">KP509_35G002700</name>
</gene>
<keyword evidence="11" id="KW-1185">Reference proteome</keyword>